<feature type="compositionally biased region" description="Low complexity" evidence="1">
    <location>
        <begin position="253"/>
        <end position="304"/>
    </location>
</feature>
<name>A0A3B1BPL8_9ZZZZ</name>
<proteinExistence type="predicted"/>
<evidence type="ECO:0000313" key="2">
    <source>
        <dbReference type="EMBL" id="VAX08275.1"/>
    </source>
</evidence>
<evidence type="ECO:0000256" key="1">
    <source>
        <dbReference type="SAM" id="MobiDB-lite"/>
    </source>
</evidence>
<protein>
    <recommendedName>
        <fullName evidence="3">Lipoprotein</fullName>
    </recommendedName>
</protein>
<dbReference type="AlphaFoldDB" id="A0A3B1BPL8"/>
<accession>A0A3B1BPL8</accession>
<feature type="region of interest" description="Disordered" evidence="1">
    <location>
        <begin position="232"/>
        <end position="304"/>
    </location>
</feature>
<dbReference type="PROSITE" id="PS51257">
    <property type="entry name" value="PROKAR_LIPOPROTEIN"/>
    <property type="match status" value="1"/>
</dbReference>
<evidence type="ECO:0008006" key="3">
    <source>
        <dbReference type="Google" id="ProtNLM"/>
    </source>
</evidence>
<reference evidence="2" key="1">
    <citation type="submission" date="2018-06" db="EMBL/GenBank/DDBJ databases">
        <authorList>
            <person name="Zhirakovskaya E."/>
        </authorList>
    </citation>
    <scope>NUCLEOTIDE SEQUENCE</scope>
</reference>
<sequence length="304" mass="33415">MQTLGSKNFRHLIWLWLLSALLLSACGNRFEDQLRETSKIVAANLEYLKSQLDGKQLTNSLLIIKYANTLSRQKPDYADITSLMVKEATSEGKAFTALSKRLASVNLSPTNNEQAAYGLQELQLINAAADVVEFNNSLADVVNTLASLSDGSLPLVNVPASQKASAQQANALIGNPAYGNWQQNSSGNSFWAWYGMYSMFNNVFGRSYYGSWSGRPHYSYYNNYGRSRWGSSSDINRNHDLSRRYPSRYNKPSAASKSRYTSSPSRSSSYGSSKSGGSQSSPSRYGSSSRSSSFTSSRGFSSGK</sequence>
<organism evidence="2">
    <name type="scientific">hydrothermal vent metagenome</name>
    <dbReference type="NCBI Taxonomy" id="652676"/>
    <lineage>
        <taxon>unclassified sequences</taxon>
        <taxon>metagenomes</taxon>
        <taxon>ecological metagenomes</taxon>
    </lineage>
</organism>
<gene>
    <name evidence="2" type="ORF">MNBD_GAMMA25-505</name>
</gene>
<dbReference type="EMBL" id="UOFY01000027">
    <property type="protein sequence ID" value="VAX08275.1"/>
    <property type="molecule type" value="Genomic_DNA"/>
</dbReference>